<dbReference type="InterPro" id="IPR003439">
    <property type="entry name" value="ABC_transporter-like_ATP-bd"/>
</dbReference>
<keyword evidence="4 8" id="KW-0067">ATP-binding</keyword>
<keyword evidence="5" id="KW-1278">Translocase</keyword>
<evidence type="ECO:0000259" key="7">
    <source>
        <dbReference type="PROSITE" id="PS50893"/>
    </source>
</evidence>
<evidence type="ECO:0000256" key="3">
    <source>
        <dbReference type="ARBA" id="ARBA00022741"/>
    </source>
</evidence>
<gene>
    <name evidence="8" type="ORF">GJ668_06120</name>
</gene>
<dbReference type="PANTHER" id="PTHR42794:SF1">
    <property type="entry name" value="HEMIN IMPORT ATP-BINDING PROTEIN HMUV"/>
    <property type="match status" value="1"/>
</dbReference>
<dbReference type="Gene3D" id="3.40.50.300">
    <property type="entry name" value="P-loop containing nucleotide triphosphate hydrolases"/>
    <property type="match status" value="1"/>
</dbReference>
<comment type="similarity">
    <text evidence="1">Belongs to the ABC transporter superfamily.</text>
</comment>
<protein>
    <submittedName>
        <fullName evidence="8">ATP-binding cassette domain-containing protein</fullName>
    </submittedName>
</protein>
<comment type="function">
    <text evidence="6">Part of the ABC transporter complex HmuTUV involved in hemin import. Responsible for energy coupling to the transport system.</text>
</comment>
<evidence type="ECO:0000313" key="8">
    <source>
        <dbReference type="EMBL" id="MTW20671.1"/>
    </source>
</evidence>
<name>A0A6N8EAV5_9GAMM</name>
<dbReference type="FunFam" id="3.40.50.300:FF:000134">
    <property type="entry name" value="Iron-enterobactin ABC transporter ATP-binding protein"/>
    <property type="match status" value="1"/>
</dbReference>
<dbReference type="InterPro" id="IPR027417">
    <property type="entry name" value="P-loop_NTPase"/>
</dbReference>
<dbReference type="InterPro" id="IPR017871">
    <property type="entry name" value="ABC_transporter-like_CS"/>
</dbReference>
<evidence type="ECO:0000313" key="9">
    <source>
        <dbReference type="Proteomes" id="UP000434044"/>
    </source>
</evidence>
<dbReference type="EMBL" id="WNKT01000009">
    <property type="protein sequence ID" value="MTW20671.1"/>
    <property type="molecule type" value="Genomic_DNA"/>
</dbReference>
<feature type="domain" description="ABC transporter" evidence="7">
    <location>
        <begin position="4"/>
        <end position="242"/>
    </location>
</feature>
<organism evidence="8 9">
    <name type="scientific">Allochromatium palmeri</name>
    <dbReference type="NCBI Taxonomy" id="231048"/>
    <lineage>
        <taxon>Bacteria</taxon>
        <taxon>Pseudomonadati</taxon>
        <taxon>Pseudomonadota</taxon>
        <taxon>Gammaproteobacteria</taxon>
        <taxon>Chromatiales</taxon>
        <taxon>Chromatiaceae</taxon>
        <taxon>Allochromatium</taxon>
    </lineage>
</organism>
<dbReference type="Proteomes" id="UP000434044">
    <property type="component" value="Unassembled WGS sequence"/>
</dbReference>
<dbReference type="PROSITE" id="PS00211">
    <property type="entry name" value="ABC_TRANSPORTER_1"/>
    <property type="match status" value="1"/>
</dbReference>
<keyword evidence="9" id="KW-1185">Reference proteome</keyword>
<reference evidence="8 9" key="1">
    <citation type="submission" date="2019-11" db="EMBL/GenBank/DDBJ databases">
        <title>Whole-genome sequence of the anaerobic purple sulfur bacterium Allochromatium palmeri DSM 15591.</title>
        <authorList>
            <person name="Kyndt J.A."/>
            <person name="Meyer T.E."/>
        </authorList>
    </citation>
    <scope>NUCLEOTIDE SEQUENCE [LARGE SCALE GENOMIC DNA]</scope>
    <source>
        <strain evidence="8 9">DSM 15591</strain>
    </source>
</reference>
<proteinExistence type="inferred from homology"/>
<evidence type="ECO:0000256" key="1">
    <source>
        <dbReference type="ARBA" id="ARBA00005417"/>
    </source>
</evidence>
<accession>A0A6N8EAV5</accession>
<evidence type="ECO:0000256" key="6">
    <source>
        <dbReference type="ARBA" id="ARBA00037066"/>
    </source>
</evidence>
<evidence type="ECO:0000256" key="4">
    <source>
        <dbReference type="ARBA" id="ARBA00022840"/>
    </source>
</evidence>
<dbReference type="PROSITE" id="PS50893">
    <property type="entry name" value="ABC_TRANSPORTER_2"/>
    <property type="match status" value="1"/>
</dbReference>
<dbReference type="GO" id="GO:0016887">
    <property type="term" value="F:ATP hydrolysis activity"/>
    <property type="evidence" value="ECO:0007669"/>
    <property type="project" value="InterPro"/>
</dbReference>
<keyword evidence="3" id="KW-0547">Nucleotide-binding</keyword>
<evidence type="ECO:0000256" key="2">
    <source>
        <dbReference type="ARBA" id="ARBA00022448"/>
    </source>
</evidence>
<dbReference type="SMART" id="SM00382">
    <property type="entry name" value="AAA"/>
    <property type="match status" value="1"/>
</dbReference>
<dbReference type="GO" id="GO:0005524">
    <property type="term" value="F:ATP binding"/>
    <property type="evidence" value="ECO:0007669"/>
    <property type="project" value="UniProtKB-KW"/>
</dbReference>
<dbReference type="PANTHER" id="PTHR42794">
    <property type="entry name" value="HEMIN IMPORT ATP-BINDING PROTEIN HMUV"/>
    <property type="match status" value="1"/>
</dbReference>
<dbReference type="SUPFAM" id="SSF52540">
    <property type="entry name" value="P-loop containing nucleoside triphosphate hydrolases"/>
    <property type="match status" value="1"/>
</dbReference>
<sequence>MSRLELVEVAVHLGGRFLVEALSLQVGAGELVGLIGPNGAGKSTLIKAIAQLLPYRGSIRLHGDPLDQIPARERARQLAYLSQDDRVQWPISVADLVALGRHPYRGGWWRGAGRSSTEDQHAIESAMRATDVWSLRARASDTLSGGERARVRLARALAVEAPLLLADEPVAALDPRHQLEVMELLRTQAHQGASVIVVLHDLTLASRFCDRLLLLHEGRTVASGTVERVLSADHLRLAYGIGAVIGEHQGQSYIIPWSCESLVSKAERC</sequence>
<dbReference type="Pfam" id="PF00005">
    <property type="entry name" value="ABC_tran"/>
    <property type="match status" value="1"/>
</dbReference>
<dbReference type="CDD" id="cd03214">
    <property type="entry name" value="ABC_Iron-Siderophores_B12_Hemin"/>
    <property type="match status" value="1"/>
</dbReference>
<dbReference type="AlphaFoldDB" id="A0A6N8EAV5"/>
<dbReference type="RefSeq" id="WP_186342918.1">
    <property type="nucleotide sequence ID" value="NZ_WNKT01000009.1"/>
</dbReference>
<comment type="caution">
    <text evidence="8">The sequence shown here is derived from an EMBL/GenBank/DDBJ whole genome shotgun (WGS) entry which is preliminary data.</text>
</comment>
<evidence type="ECO:0000256" key="5">
    <source>
        <dbReference type="ARBA" id="ARBA00022967"/>
    </source>
</evidence>
<keyword evidence="2" id="KW-0813">Transport</keyword>
<dbReference type="InterPro" id="IPR003593">
    <property type="entry name" value="AAA+_ATPase"/>
</dbReference>